<reference evidence="1 2" key="1">
    <citation type="submission" date="2018-07" db="EMBL/GenBank/DDBJ databases">
        <title>Complete nucleotide sequence of Bacillus phage BSP38.</title>
        <authorList>
            <person name="Ghosh K."/>
            <person name="Kim K.-P."/>
        </authorList>
    </citation>
    <scope>NUCLEOTIDE SEQUENCE [LARGE SCALE GENOMIC DNA]</scope>
</reference>
<dbReference type="Proteomes" id="UP000260425">
    <property type="component" value="Segment"/>
</dbReference>
<gene>
    <name evidence="1" type="ORF">BSP38_045</name>
</gene>
<accession>A0A345MJQ5</accession>
<name>A0A345MJQ5_BPBSP</name>
<keyword evidence="2" id="KW-1185">Reference proteome</keyword>
<dbReference type="EMBL" id="MH606185">
    <property type="protein sequence ID" value="AXH71087.1"/>
    <property type="molecule type" value="Genomic_DNA"/>
</dbReference>
<proteinExistence type="predicted"/>
<evidence type="ECO:0000313" key="2">
    <source>
        <dbReference type="Proteomes" id="UP000260425"/>
    </source>
</evidence>
<evidence type="ECO:0000313" key="1">
    <source>
        <dbReference type="EMBL" id="AXH71087.1"/>
    </source>
</evidence>
<organismHost>
    <name type="scientific">Bacillus subtilis</name>
    <dbReference type="NCBI Taxonomy" id="1423"/>
</organismHost>
<sequence length="207" mass="23969">MAISKEVASKLAALLANTAHLEEKIRYIKPEELSSERLLDEMWDIKVLVEKIVDELEFQDENMDPEKTKLDLTLVNELFSEHPVTDFVSARFDYAKGDQSPEVTSKMLAAAKKLREEQALPSRAELYDRVRSYDEITTNELTLLMDDIEKVLKDGDKDSYTEQDIEMIRFFFSNLPMNRKIDIDAASDADIESMWAKHKLVKDIWAF</sequence>
<protein>
    <submittedName>
        <fullName evidence="1">Uncharacterized protein</fullName>
    </submittedName>
</protein>
<organism evidence="1 2">
    <name type="scientific">Bacillus phage BSP38</name>
    <dbReference type="NCBI Taxonomy" id="2283013"/>
    <lineage>
        <taxon>Viruses</taxon>
        <taxon>Duplodnaviria</taxon>
        <taxon>Heunggongvirae</taxon>
        <taxon>Uroviricota</taxon>
        <taxon>Caudoviricetes</taxon>
        <taxon>Herelleviridae</taxon>
        <taxon>Bastillevirinae</taxon>
        <taxon>Jeonjuvirus</taxon>
        <taxon>Jeonjuvirus BSP38</taxon>
    </lineage>
</organism>